<proteinExistence type="predicted"/>
<dbReference type="Proteomes" id="UP000835052">
    <property type="component" value="Unassembled WGS sequence"/>
</dbReference>
<reference evidence="2" key="1">
    <citation type="submission" date="2020-10" db="EMBL/GenBank/DDBJ databases">
        <authorList>
            <person name="Kikuchi T."/>
        </authorList>
    </citation>
    <scope>NUCLEOTIDE SEQUENCE</scope>
    <source>
        <strain evidence="2">NKZ352</strain>
    </source>
</reference>
<comment type="caution">
    <text evidence="2">The sequence shown here is derived from an EMBL/GenBank/DDBJ whole genome shotgun (WGS) entry which is preliminary data.</text>
</comment>
<organism evidence="2 3">
    <name type="scientific">Caenorhabditis auriculariae</name>
    <dbReference type="NCBI Taxonomy" id="2777116"/>
    <lineage>
        <taxon>Eukaryota</taxon>
        <taxon>Metazoa</taxon>
        <taxon>Ecdysozoa</taxon>
        <taxon>Nematoda</taxon>
        <taxon>Chromadorea</taxon>
        <taxon>Rhabditida</taxon>
        <taxon>Rhabditina</taxon>
        <taxon>Rhabditomorpha</taxon>
        <taxon>Rhabditoidea</taxon>
        <taxon>Rhabditidae</taxon>
        <taxon>Peloderinae</taxon>
        <taxon>Caenorhabditis</taxon>
    </lineage>
</organism>
<dbReference type="EMBL" id="CAJGYM010000020">
    <property type="protein sequence ID" value="CAD6191365.1"/>
    <property type="molecule type" value="Genomic_DNA"/>
</dbReference>
<sequence>MKSQTPDLSFRIVTNPIPRNDSSDPPIRFSDVYSILVDFLSITILTLTFIVAAIVIFCLPSGKKEEAVDAEKTAVFDEQDSEKEHIFDEDGVYCTKRFQGIPSDKLAVEKGIIKPEIYEELRKKGKSKEVSH</sequence>
<keyword evidence="3" id="KW-1185">Reference proteome</keyword>
<evidence type="ECO:0000313" key="2">
    <source>
        <dbReference type="EMBL" id="CAD6191365.1"/>
    </source>
</evidence>
<gene>
    <name evidence="2" type="ORF">CAUJ_LOCUS7284</name>
</gene>
<evidence type="ECO:0000313" key="3">
    <source>
        <dbReference type="Proteomes" id="UP000835052"/>
    </source>
</evidence>
<protein>
    <submittedName>
        <fullName evidence="2">Uncharacterized protein</fullName>
    </submittedName>
</protein>
<keyword evidence="1" id="KW-0472">Membrane</keyword>
<accession>A0A8S1H7G6</accession>
<evidence type="ECO:0000256" key="1">
    <source>
        <dbReference type="SAM" id="Phobius"/>
    </source>
</evidence>
<name>A0A8S1H7G6_9PELO</name>
<keyword evidence="1" id="KW-1133">Transmembrane helix</keyword>
<keyword evidence="1" id="KW-0812">Transmembrane</keyword>
<dbReference type="AlphaFoldDB" id="A0A8S1H7G6"/>
<feature type="transmembrane region" description="Helical" evidence="1">
    <location>
        <begin position="32"/>
        <end position="59"/>
    </location>
</feature>